<dbReference type="EMBL" id="CAJDYZ010010345">
    <property type="protein sequence ID" value="CAD1477883.1"/>
    <property type="molecule type" value="Genomic_DNA"/>
</dbReference>
<protein>
    <submittedName>
        <fullName evidence="1">Uncharacterized protein</fullName>
    </submittedName>
</protein>
<evidence type="ECO:0000313" key="2">
    <source>
        <dbReference type="Proteomes" id="UP000752696"/>
    </source>
</evidence>
<proteinExistence type="predicted"/>
<dbReference type="AlphaFoldDB" id="A0A6V7HF31"/>
<organism evidence="1 2">
    <name type="scientific">Heterotrigona itama</name>
    <dbReference type="NCBI Taxonomy" id="395501"/>
    <lineage>
        <taxon>Eukaryota</taxon>
        <taxon>Metazoa</taxon>
        <taxon>Ecdysozoa</taxon>
        <taxon>Arthropoda</taxon>
        <taxon>Hexapoda</taxon>
        <taxon>Insecta</taxon>
        <taxon>Pterygota</taxon>
        <taxon>Neoptera</taxon>
        <taxon>Endopterygota</taxon>
        <taxon>Hymenoptera</taxon>
        <taxon>Apocrita</taxon>
        <taxon>Aculeata</taxon>
        <taxon>Apoidea</taxon>
        <taxon>Anthophila</taxon>
        <taxon>Apidae</taxon>
        <taxon>Heterotrigona</taxon>
    </lineage>
</organism>
<reference evidence="1" key="1">
    <citation type="submission" date="2020-07" db="EMBL/GenBank/DDBJ databases">
        <authorList>
            <person name="Nazaruddin N."/>
        </authorList>
    </citation>
    <scope>NUCLEOTIDE SEQUENCE</scope>
</reference>
<accession>A0A6V7HF31</accession>
<keyword evidence="2" id="KW-1185">Reference proteome</keyword>
<name>A0A6V7HF31_9HYME</name>
<feature type="non-terminal residue" evidence="1">
    <location>
        <position position="50"/>
    </location>
</feature>
<sequence length="50" mass="5481">MGTELSIKESDICSKWATNSSKSALILPIYSVGMSSGNVRWSFVLPYRGL</sequence>
<comment type="caution">
    <text evidence="1">The sequence shown here is derived from an EMBL/GenBank/DDBJ whole genome shotgun (WGS) entry which is preliminary data.</text>
</comment>
<gene>
    <name evidence="1" type="ORF">MHI_LOCUS761364</name>
</gene>
<evidence type="ECO:0000313" key="1">
    <source>
        <dbReference type="EMBL" id="CAD1477883.1"/>
    </source>
</evidence>
<dbReference type="Proteomes" id="UP000752696">
    <property type="component" value="Unassembled WGS sequence"/>
</dbReference>